<evidence type="ECO:0000313" key="2">
    <source>
        <dbReference type="EMBL" id="EGI66510.1"/>
    </source>
</evidence>
<dbReference type="Proteomes" id="UP000007755">
    <property type="component" value="Unassembled WGS sequence"/>
</dbReference>
<proteinExistence type="predicted"/>
<dbReference type="EMBL" id="GL888148">
    <property type="protein sequence ID" value="EGI66510.1"/>
    <property type="molecule type" value="Genomic_DNA"/>
</dbReference>
<keyword evidence="3" id="KW-1185">Reference proteome</keyword>
<gene>
    <name evidence="2" type="ORF">G5I_04984</name>
</gene>
<name>F4WH31_ACREC</name>
<dbReference type="InParanoid" id="F4WH31"/>
<dbReference type="STRING" id="103372.F4WH31"/>
<reference evidence="2" key="1">
    <citation type="submission" date="2011-02" db="EMBL/GenBank/DDBJ databases">
        <title>The genome of the leaf-cutting ant Acromyrmex echinatior suggests key adaptations to social evolution and fungus farming.</title>
        <authorList>
            <person name="Nygaard S."/>
            <person name="Zhang G."/>
        </authorList>
    </citation>
    <scope>NUCLEOTIDE SEQUENCE</scope>
</reference>
<sequence>MNAEQRLSPIRKKTKSIVSSPSPLFYAKSRLKLTQKYALTASSSGTQVVLYLERFQETGRRDEPREESELIDRFLPLRAELLADRSISPKTLTAVPKQTLDATNRLRFVHFQLNRRTRIVYAFFIVKNSQRTNPNNGCFQTIIVDNLNREPAVDGLFSNVLIPWRSPGSRKGKRKWPAATCDSCRKTAGLVDSEKDKDEKSETERVQRLFPTM</sequence>
<organism evidence="3">
    <name type="scientific">Acromyrmex echinatior</name>
    <name type="common">Panamanian leafcutter ant</name>
    <name type="synonym">Acromyrmex octospinosus echinatior</name>
    <dbReference type="NCBI Taxonomy" id="103372"/>
    <lineage>
        <taxon>Eukaryota</taxon>
        <taxon>Metazoa</taxon>
        <taxon>Ecdysozoa</taxon>
        <taxon>Arthropoda</taxon>
        <taxon>Hexapoda</taxon>
        <taxon>Insecta</taxon>
        <taxon>Pterygota</taxon>
        <taxon>Neoptera</taxon>
        <taxon>Endopterygota</taxon>
        <taxon>Hymenoptera</taxon>
        <taxon>Apocrita</taxon>
        <taxon>Aculeata</taxon>
        <taxon>Formicoidea</taxon>
        <taxon>Formicidae</taxon>
        <taxon>Myrmicinae</taxon>
        <taxon>Acromyrmex</taxon>
    </lineage>
</organism>
<dbReference type="AlphaFoldDB" id="F4WH31"/>
<evidence type="ECO:0000313" key="3">
    <source>
        <dbReference type="Proteomes" id="UP000007755"/>
    </source>
</evidence>
<protein>
    <submittedName>
        <fullName evidence="2">Uncharacterized protein</fullName>
    </submittedName>
</protein>
<accession>F4WH31</accession>
<evidence type="ECO:0000256" key="1">
    <source>
        <dbReference type="SAM" id="MobiDB-lite"/>
    </source>
</evidence>
<feature type="compositionally biased region" description="Basic and acidic residues" evidence="1">
    <location>
        <begin position="192"/>
        <end position="207"/>
    </location>
</feature>
<feature type="region of interest" description="Disordered" evidence="1">
    <location>
        <begin position="191"/>
        <end position="213"/>
    </location>
</feature>